<name>A0ABM7X4C3_9BACT</name>
<feature type="region of interest" description="Disordered" evidence="1">
    <location>
        <begin position="200"/>
        <end position="257"/>
    </location>
</feature>
<dbReference type="EMBL" id="AP025591">
    <property type="protein sequence ID" value="BDG06654.1"/>
    <property type="molecule type" value="Genomic_DNA"/>
</dbReference>
<dbReference type="InterPro" id="IPR051686">
    <property type="entry name" value="Lipoprotein_DolP"/>
</dbReference>
<dbReference type="Gene3D" id="3.30.1340.30">
    <property type="match status" value="1"/>
</dbReference>
<feature type="compositionally biased region" description="Basic and acidic residues" evidence="1">
    <location>
        <begin position="1"/>
        <end position="16"/>
    </location>
</feature>
<evidence type="ECO:0000256" key="1">
    <source>
        <dbReference type="SAM" id="MobiDB-lite"/>
    </source>
</evidence>
<feature type="region of interest" description="Disordered" evidence="1">
    <location>
        <begin position="324"/>
        <end position="365"/>
    </location>
</feature>
<feature type="compositionally biased region" description="Basic and acidic residues" evidence="1">
    <location>
        <begin position="203"/>
        <end position="243"/>
    </location>
</feature>
<dbReference type="PROSITE" id="PS50914">
    <property type="entry name" value="BON"/>
    <property type="match status" value="1"/>
</dbReference>
<dbReference type="PANTHER" id="PTHR34606:SF15">
    <property type="entry name" value="BON DOMAIN-CONTAINING PROTEIN"/>
    <property type="match status" value="1"/>
</dbReference>
<dbReference type="PANTHER" id="PTHR34606">
    <property type="entry name" value="BON DOMAIN-CONTAINING PROTEIN"/>
    <property type="match status" value="1"/>
</dbReference>
<feature type="domain" description="BON" evidence="2">
    <location>
        <begin position="256"/>
        <end position="323"/>
    </location>
</feature>
<feature type="compositionally biased region" description="Basic and acidic residues" evidence="1">
    <location>
        <begin position="27"/>
        <end position="36"/>
    </location>
</feature>
<feature type="compositionally biased region" description="Basic and acidic residues" evidence="1">
    <location>
        <begin position="143"/>
        <end position="161"/>
    </location>
</feature>
<feature type="compositionally biased region" description="Low complexity" evidence="1">
    <location>
        <begin position="345"/>
        <end position="365"/>
    </location>
</feature>
<dbReference type="Proteomes" id="UP001162891">
    <property type="component" value="Chromosome"/>
</dbReference>
<feature type="compositionally biased region" description="Basic and acidic residues" evidence="1">
    <location>
        <begin position="45"/>
        <end position="73"/>
    </location>
</feature>
<accession>A0ABM7X4C3</accession>
<reference evidence="4" key="1">
    <citation type="journal article" date="2022" name="Int. J. Syst. Evol. Microbiol.">
        <title>Anaeromyxobacter oryzae sp. nov., Anaeromyxobacter diazotrophicus sp. nov. and Anaeromyxobacter paludicola sp. nov., isolated from paddy soils.</title>
        <authorList>
            <person name="Itoh H."/>
            <person name="Xu Z."/>
            <person name="Mise K."/>
            <person name="Masuda Y."/>
            <person name="Ushijima N."/>
            <person name="Hayakawa C."/>
            <person name="Shiratori Y."/>
            <person name="Senoo K."/>
        </authorList>
    </citation>
    <scope>NUCLEOTIDE SEQUENCE [LARGE SCALE GENOMIC DNA]</scope>
    <source>
        <strain evidence="4">Red232</strain>
    </source>
</reference>
<feature type="region of interest" description="Disordered" evidence="1">
    <location>
        <begin position="1"/>
        <end position="172"/>
    </location>
</feature>
<feature type="compositionally biased region" description="Polar residues" evidence="1">
    <location>
        <begin position="330"/>
        <end position="342"/>
    </location>
</feature>
<evidence type="ECO:0000313" key="3">
    <source>
        <dbReference type="EMBL" id="BDG06654.1"/>
    </source>
</evidence>
<feature type="compositionally biased region" description="Basic and acidic residues" evidence="1">
    <location>
        <begin position="80"/>
        <end position="136"/>
    </location>
</feature>
<protein>
    <recommendedName>
        <fullName evidence="2">BON domain-containing protein</fullName>
    </recommendedName>
</protein>
<gene>
    <name evidence="3" type="ORF">AMOR_56500</name>
</gene>
<feature type="compositionally biased region" description="Gly residues" evidence="1">
    <location>
        <begin position="162"/>
        <end position="172"/>
    </location>
</feature>
<sequence>MARWDEERRWEGRDPWSEGDGGSGSARRGERSEGRGEGWSSGGRWRGEEGGWRGREERDERGGWGEPIRRGESRTYAPRGGREGGDWRREREWRGQGDWRGQGSEDWRREARDWRDREYGQRHGQDYEHREAEGHQRSPSWLGEREGEREGGREERGRDWRGGGTYAGPYGGMFGYGGYGGEYEGRGDWDRRGMWGEPSYGSGRERWGREPGREYGTYGRHEGEHEDRGPMERLGDRMKEGWRKMTGRGPKGYRRSDERIREDVCERIARAGVDADEVEVKVLNAEVILTGEVQRREDKRMLEDLAEDVFGVDEVQNQLRVRREGARTFEQGQAAQSATTTPGLPGTQAGGQQRPATQQQPPQRH</sequence>
<proteinExistence type="predicted"/>
<organism evidence="3 4">
    <name type="scientific">Anaeromyxobacter oryzae</name>
    <dbReference type="NCBI Taxonomy" id="2918170"/>
    <lineage>
        <taxon>Bacteria</taxon>
        <taxon>Pseudomonadati</taxon>
        <taxon>Myxococcota</taxon>
        <taxon>Myxococcia</taxon>
        <taxon>Myxococcales</taxon>
        <taxon>Cystobacterineae</taxon>
        <taxon>Anaeromyxobacteraceae</taxon>
        <taxon>Anaeromyxobacter</taxon>
    </lineage>
</organism>
<dbReference type="Pfam" id="PF04972">
    <property type="entry name" value="BON"/>
    <property type="match status" value="1"/>
</dbReference>
<dbReference type="InterPro" id="IPR007055">
    <property type="entry name" value="BON_dom"/>
</dbReference>
<evidence type="ECO:0000313" key="4">
    <source>
        <dbReference type="Proteomes" id="UP001162891"/>
    </source>
</evidence>
<evidence type="ECO:0000259" key="2">
    <source>
        <dbReference type="PROSITE" id="PS50914"/>
    </source>
</evidence>
<dbReference type="RefSeq" id="WP_248357135.1">
    <property type="nucleotide sequence ID" value="NZ_AP025591.1"/>
</dbReference>
<keyword evidence="4" id="KW-1185">Reference proteome</keyword>